<feature type="region of interest" description="Disordered" evidence="2">
    <location>
        <begin position="261"/>
        <end position="298"/>
    </location>
</feature>
<feature type="compositionally biased region" description="Polar residues" evidence="2">
    <location>
        <begin position="75"/>
        <end position="85"/>
    </location>
</feature>
<feature type="compositionally biased region" description="Gly residues" evidence="2">
    <location>
        <begin position="966"/>
        <end position="985"/>
    </location>
</feature>
<name>A0AAD3DKT1_9CHLO</name>
<feature type="coiled-coil region" evidence="1">
    <location>
        <begin position="1187"/>
        <end position="1221"/>
    </location>
</feature>
<dbReference type="GO" id="GO:0005737">
    <property type="term" value="C:cytoplasm"/>
    <property type="evidence" value="ECO:0007669"/>
    <property type="project" value="TreeGrafter"/>
</dbReference>
<protein>
    <submittedName>
        <fullName evidence="3">Uncharacterized protein</fullName>
    </submittedName>
</protein>
<feature type="compositionally biased region" description="Gly residues" evidence="2">
    <location>
        <begin position="157"/>
        <end position="167"/>
    </location>
</feature>
<gene>
    <name evidence="3" type="ORF">Agub_g4805</name>
</gene>
<accession>A0AAD3DKT1</accession>
<feature type="region of interest" description="Disordered" evidence="2">
    <location>
        <begin position="561"/>
        <end position="652"/>
    </location>
</feature>
<proteinExistence type="predicted"/>
<keyword evidence="1" id="KW-0175">Coiled coil</keyword>
<feature type="compositionally biased region" description="Low complexity" evidence="2">
    <location>
        <begin position="493"/>
        <end position="535"/>
    </location>
</feature>
<evidence type="ECO:0000313" key="4">
    <source>
        <dbReference type="Proteomes" id="UP001054857"/>
    </source>
</evidence>
<evidence type="ECO:0000256" key="1">
    <source>
        <dbReference type="SAM" id="Coils"/>
    </source>
</evidence>
<feature type="compositionally biased region" description="Low complexity" evidence="2">
    <location>
        <begin position="86"/>
        <end position="102"/>
    </location>
</feature>
<feature type="compositionally biased region" description="Low complexity" evidence="2">
    <location>
        <begin position="284"/>
        <end position="296"/>
    </location>
</feature>
<evidence type="ECO:0000313" key="3">
    <source>
        <dbReference type="EMBL" id="GFR43695.1"/>
    </source>
</evidence>
<reference evidence="3 4" key="1">
    <citation type="journal article" date="2021" name="Sci. Rep.">
        <title>Genome sequencing of the multicellular alga Astrephomene provides insights into convergent evolution of germ-soma differentiation.</title>
        <authorList>
            <person name="Yamashita S."/>
            <person name="Yamamoto K."/>
            <person name="Matsuzaki R."/>
            <person name="Suzuki S."/>
            <person name="Yamaguchi H."/>
            <person name="Hirooka S."/>
            <person name="Minakuchi Y."/>
            <person name="Miyagishima S."/>
            <person name="Kawachi M."/>
            <person name="Toyoda A."/>
            <person name="Nozaki H."/>
        </authorList>
    </citation>
    <scope>NUCLEOTIDE SEQUENCE [LARGE SCALE GENOMIC DNA]</scope>
    <source>
        <strain evidence="3 4">NIES-4017</strain>
    </source>
</reference>
<sequence>MAAEGLHVGSFPEPHGDAGGSQVVPLPDIRDKHNSSSGSGSGKLPYIPERRSGQGDLAPDDAATATAGAGAPTAQSSSHSTTLTFDSGPASVAASSATAPDARLGRPGSLTATAGPGMMAGSQLSSHHHAHHGPGGAGASPLGRMPQGRRHEQGPGPQRGGGGGGSNGSNAVTGAAAGGVGVAAGPGVGALGAGNGLRGVAAARRVPLPGLAVGPSGAGGAAAGGAIGAAGAGGAAAGVAGGGGGAGGAGGSGAAAATAAAGVSRSRSPGGTEAQIGSGPRRPPNGALSSPSAALPPALPNPGISLSVPGCMPALLPAAQPPHHGPMMLSPGAGGGSGPPLAAEMSPHLRTMGGGPGGGPAAAAAGGAGAGAGAGVVLLGVGGPVRPVLGKYTWEPEYQRALLDAALRLPPEAVPAGFMATLSSTLPPPAEAPPLEPDPAALKWFKATYPEAISTSRRDAMAVRLWLDEQFHSLRRHVMAARPHSAPDGGAGAAPAGAGTAAASGAAGGAAPQRGGGNAAAAAASPPLKHHSAPIAPTTTTVTATTTSVTSGAAAGAAAAAGGGRAGASPERSARGGVPQSGGAAAAGAGAGAGAASSPTTAAAAAAAATTSSPHNNNTSSSTAPQPQPQPSHLHVLSPQGAGPGGGGCSSPTAGTAAVAAGGASAVLVGPPSFSGPDSLLLLRDPEGYLDGAVLRHQETLLSRCMEEVAGQVATLCVERGHILALLWQALRHLLYTLLTDRDAARNTALAARRAAAAAAAEKADALSRAEGEKAEMVHMNDLVNRRLLAAKMEAEHVRARHADVEAELARLRAVHPDELRRELDALRVQMSTLERQLAANQMRLERCQLDLAERDKELAAALARVQASADELGSMREEFGARSPRPAQPRTPPWELMQPDEAALTLAGLRAGVPAQDMHRLLLGVSATGGNVLPWCHLLGTCRHIDPSGPPPNAGVGSEGSQLNLGGGGGASTGGTTGAEGGEGSSESPSPQRARLKSGRPTIAEAVAPDSGSPSTPASRATTAVGQRRFNRAMSHKRHDGGELGGPMAAGTMAGPAAVAVAAPPLRAFTATGGASRRSGVLSLLTTPGLPDIREQHNWLYGLLSRPDAATALSRWLSEEAVEAVGQMANHSIDAHSIACLLLGTFSIAGADVVPYKSLAGVLATRYRHTAADIGGSITEALELAAMSTRDRVERLQEINKDLRKQVNKLKRNLSDMRKVERDGRMKDLRNVARKVQGCPPSPLHGLVLQKRCEYFMGLGSGEDVPAVLHAEGKVGGGGRVGKLYNRQMEKAEAERIVNAVWQSKREFEAGYGVRISLPDYLSVFLQRKHGAARPATEAAYNLVYTLGQHQYDPDCYLFFKVLAGELDDSAREGQERLRAAVLDALLAADAAANSNRVTGWLRKSDIRDTLTRLLGVEGSKR</sequence>
<feature type="region of interest" description="Disordered" evidence="2">
    <location>
        <begin position="481"/>
        <end position="535"/>
    </location>
</feature>
<organism evidence="3 4">
    <name type="scientific">Astrephomene gubernaculifera</name>
    <dbReference type="NCBI Taxonomy" id="47775"/>
    <lineage>
        <taxon>Eukaryota</taxon>
        <taxon>Viridiplantae</taxon>
        <taxon>Chlorophyta</taxon>
        <taxon>core chlorophytes</taxon>
        <taxon>Chlorophyceae</taxon>
        <taxon>CS clade</taxon>
        <taxon>Chlamydomonadales</taxon>
        <taxon>Astrephomenaceae</taxon>
        <taxon>Astrephomene</taxon>
    </lineage>
</organism>
<feature type="region of interest" description="Disordered" evidence="2">
    <location>
        <begin position="950"/>
        <end position="1027"/>
    </location>
</feature>
<dbReference type="PANTHER" id="PTHR16306:SF0">
    <property type="entry name" value="TRANSLIN-ASSOCIATED FACTOR X-INTERACTING PROTEIN 1"/>
    <property type="match status" value="1"/>
</dbReference>
<evidence type="ECO:0000256" key="2">
    <source>
        <dbReference type="SAM" id="MobiDB-lite"/>
    </source>
</evidence>
<feature type="region of interest" description="Disordered" evidence="2">
    <location>
        <begin position="1"/>
        <end position="171"/>
    </location>
</feature>
<feature type="coiled-coil region" evidence="1">
    <location>
        <begin position="795"/>
        <end position="851"/>
    </location>
</feature>
<feature type="compositionally biased region" description="Low complexity" evidence="2">
    <location>
        <begin position="60"/>
        <end position="74"/>
    </location>
</feature>
<comment type="caution">
    <text evidence="3">The sequence shown here is derived from an EMBL/GenBank/DDBJ whole genome shotgun (WGS) entry which is preliminary data.</text>
</comment>
<feature type="non-terminal residue" evidence="3">
    <location>
        <position position="1"/>
    </location>
</feature>
<feature type="compositionally biased region" description="Polar residues" evidence="2">
    <location>
        <begin position="1013"/>
        <end position="1026"/>
    </location>
</feature>
<dbReference type="PANTHER" id="PTHR16306">
    <property type="entry name" value="TRANSLIN-ASSOCIATED FACTOR X-INTERACTING PROTEIN 1"/>
    <property type="match status" value="1"/>
</dbReference>
<feature type="compositionally biased region" description="Low complexity" evidence="2">
    <location>
        <begin position="567"/>
        <end position="625"/>
    </location>
</feature>
<dbReference type="Proteomes" id="UP001054857">
    <property type="component" value="Unassembled WGS sequence"/>
</dbReference>
<dbReference type="EMBL" id="BMAR01000006">
    <property type="protein sequence ID" value="GFR43695.1"/>
    <property type="molecule type" value="Genomic_DNA"/>
</dbReference>
<keyword evidence="4" id="KW-1185">Reference proteome</keyword>